<dbReference type="EMBL" id="SACY01000001">
    <property type="protein sequence ID" value="RVU26488.1"/>
    <property type="molecule type" value="Genomic_DNA"/>
</dbReference>
<dbReference type="InterPro" id="IPR032710">
    <property type="entry name" value="NTF2-like_dom_sf"/>
</dbReference>
<organism evidence="1 2">
    <name type="scientific">Sandaracinomonas limnophila</name>
    <dbReference type="NCBI Taxonomy" id="1862386"/>
    <lineage>
        <taxon>Bacteria</taxon>
        <taxon>Pseudomonadati</taxon>
        <taxon>Bacteroidota</taxon>
        <taxon>Cytophagia</taxon>
        <taxon>Cytophagales</taxon>
        <taxon>Flectobacillaceae</taxon>
        <taxon>Sandaracinomonas</taxon>
    </lineage>
</organism>
<proteinExistence type="predicted"/>
<accession>A0A437PWA5</accession>
<dbReference type="Gene3D" id="3.10.450.50">
    <property type="match status" value="1"/>
</dbReference>
<evidence type="ECO:0000313" key="1">
    <source>
        <dbReference type="EMBL" id="RVU26488.1"/>
    </source>
</evidence>
<name>A0A437PWA5_9BACT</name>
<reference evidence="1 2" key="1">
    <citation type="submission" date="2019-01" db="EMBL/GenBank/DDBJ databases">
        <authorList>
            <person name="Chen W.-M."/>
        </authorList>
    </citation>
    <scope>NUCLEOTIDE SEQUENCE [LARGE SCALE GENOMIC DNA]</scope>
    <source>
        <strain evidence="1 2">FSY-15</strain>
    </source>
</reference>
<dbReference type="RefSeq" id="WP_127802041.1">
    <property type="nucleotide sequence ID" value="NZ_SACY01000001.1"/>
</dbReference>
<dbReference type="OrthoDB" id="1442472at2"/>
<dbReference type="SUPFAM" id="SSF54427">
    <property type="entry name" value="NTF2-like"/>
    <property type="match status" value="1"/>
</dbReference>
<sequence>MQLSLHQAYLLVNPKSETTSTNNFPAEADGYTLAASDNIELARKSAKYIESGDTAAYRATYSADAVIHENAADETVSQNMAAIQAVRDAGVKITIDSGAIYHEVVYSTPKGGHTNYVFAYMVMTMAKGGKQLKINMHAVDAIKEGKQVEEWLFYDTKGVAELLK</sequence>
<keyword evidence="2" id="KW-1185">Reference proteome</keyword>
<dbReference type="AlphaFoldDB" id="A0A437PWA5"/>
<evidence type="ECO:0000313" key="2">
    <source>
        <dbReference type="Proteomes" id="UP000282832"/>
    </source>
</evidence>
<gene>
    <name evidence="1" type="ORF">EOJ36_00385</name>
</gene>
<comment type="caution">
    <text evidence="1">The sequence shown here is derived from an EMBL/GenBank/DDBJ whole genome shotgun (WGS) entry which is preliminary data.</text>
</comment>
<dbReference type="Proteomes" id="UP000282832">
    <property type="component" value="Unassembled WGS sequence"/>
</dbReference>
<protein>
    <recommendedName>
        <fullName evidence="3">SnoaL-like domain-containing protein</fullName>
    </recommendedName>
</protein>
<evidence type="ECO:0008006" key="3">
    <source>
        <dbReference type="Google" id="ProtNLM"/>
    </source>
</evidence>